<comment type="caution">
    <text evidence="10">The sequence shown here is derived from an EMBL/GenBank/DDBJ whole genome shotgun (WGS) entry which is preliminary data.</text>
</comment>
<accession>A0A7L2L100</accession>
<dbReference type="Pfam" id="PF02022">
    <property type="entry name" value="Integrase_Zn"/>
    <property type="match status" value="1"/>
</dbReference>
<evidence type="ECO:0000313" key="11">
    <source>
        <dbReference type="Proteomes" id="UP000549157"/>
    </source>
</evidence>
<keyword evidence="6" id="KW-0378">Hydrolase</keyword>
<sequence>MGALQPGMPAPSMLPKNWDLLIVDLKDSIVQAPVGNFMLAREAHARFHQNAKGLHPAYRTTMDETRGMVRACSECAAIKQGMGLGIGVKPRDSNPMSNGKWMP</sequence>
<dbReference type="GO" id="GO:0008270">
    <property type="term" value="F:zinc ion binding"/>
    <property type="evidence" value="ECO:0007669"/>
    <property type="project" value="UniProtKB-KW"/>
</dbReference>
<keyword evidence="8" id="KW-0862">Zinc</keyword>
<keyword evidence="7" id="KW-0695">RNA-directed DNA polymerase</keyword>
<evidence type="ECO:0000259" key="9">
    <source>
        <dbReference type="PROSITE" id="PS50876"/>
    </source>
</evidence>
<dbReference type="Proteomes" id="UP000549157">
    <property type="component" value="Unassembled WGS sequence"/>
</dbReference>
<keyword evidence="1" id="KW-0808">Transferase</keyword>
<evidence type="ECO:0000256" key="7">
    <source>
        <dbReference type="ARBA" id="ARBA00022918"/>
    </source>
</evidence>
<name>A0A7L2L100_9PASS</name>
<evidence type="ECO:0000256" key="1">
    <source>
        <dbReference type="ARBA" id="ARBA00022679"/>
    </source>
</evidence>
<feature type="non-terminal residue" evidence="10">
    <location>
        <position position="103"/>
    </location>
</feature>
<protein>
    <submittedName>
        <fullName evidence="10">POK18 protein</fullName>
    </submittedName>
</protein>
<dbReference type="SUPFAM" id="SSF46919">
    <property type="entry name" value="N-terminal Zn binding domain of HIV integrase"/>
    <property type="match status" value="1"/>
</dbReference>
<keyword evidence="2" id="KW-0548">Nucleotidyltransferase</keyword>
<dbReference type="GO" id="GO:0016787">
    <property type="term" value="F:hydrolase activity"/>
    <property type="evidence" value="ECO:0007669"/>
    <property type="project" value="UniProtKB-KW"/>
</dbReference>
<keyword evidence="11" id="KW-1185">Reference proteome</keyword>
<evidence type="ECO:0000256" key="8">
    <source>
        <dbReference type="PROSITE-ProRule" id="PRU00450"/>
    </source>
</evidence>
<dbReference type="InterPro" id="IPR017856">
    <property type="entry name" value="Integrase-like_N"/>
</dbReference>
<feature type="non-terminal residue" evidence="10">
    <location>
        <position position="1"/>
    </location>
</feature>
<keyword evidence="5" id="KW-0255">Endonuclease</keyword>
<dbReference type="GO" id="GO:0035613">
    <property type="term" value="F:RNA stem-loop binding"/>
    <property type="evidence" value="ECO:0007669"/>
    <property type="project" value="TreeGrafter"/>
</dbReference>
<reference evidence="10 11" key="1">
    <citation type="submission" date="2019-09" db="EMBL/GenBank/DDBJ databases">
        <title>Bird 10,000 Genomes (B10K) Project - Family phase.</title>
        <authorList>
            <person name="Zhang G."/>
        </authorList>
    </citation>
    <scope>NUCLEOTIDE SEQUENCE [LARGE SCALE GENOMIC DNA]</scope>
    <source>
        <strain evidence="10">B10K-DU-001-36</strain>
        <tissue evidence="10">Muscle</tissue>
    </source>
</reference>
<evidence type="ECO:0000256" key="2">
    <source>
        <dbReference type="ARBA" id="ARBA00022695"/>
    </source>
</evidence>
<evidence type="ECO:0000256" key="4">
    <source>
        <dbReference type="ARBA" id="ARBA00022723"/>
    </source>
</evidence>
<dbReference type="Gene3D" id="1.10.10.200">
    <property type="match status" value="1"/>
</dbReference>
<gene>
    <name evidence="10" type="primary">Ervk18_2</name>
    <name evidence="10" type="ORF">ZOSHYP_R15976</name>
</gene>
<evidence type="ECO:0000313" key="10">
    <source>
        <dbReference type="EMBL" id="NXR41387.1"/>
    </source>
</evidence>
<organism evidence="10 11">
    <name type="scientific">Zosterops hypoxanthus</name>
    <dbReference type="NCBI Taxonomy" id="2485327"/>
    <lineage>
        <taxon>Eukaryota</taxon>
        <taxon>Metazoa</taxon>
        <taxon>Chordata</taxon>
        <taxon>Craniata</taxon>
        <taxon>Vertebrata</taxon>
        <taxon>Euteleostomi</taxon>
        <taxon>Archelosauria</taxon>
        <taxon>Archosauria</taxon>
        <taxon>Dinosauria</taxon>
        <taxon>Saurischia</taxon>
        <taxon>Theropoda</taxon>
        <taxon>Coelurosauria</taxon>
        <taxon>Aves</taxon>
        <taxon>Neognathae</taxon>
        <taxon>Neoaves</taxon>
        <taxon>Telluraves</taxon>
        <taxon>Australaves</taxon>
        <taxon>Passeriformes</taxon>
        <taxon>Sylvioidea</taxon>
        <taxon>Zosteropidae</taxon>
        <taxon>Zosterops</taxon>
    </lineage>
</organism>
<keyword evidence="8" id="KW-0863">Zinc-finger</keyword>
<dbReference type="PANTHER" id="PTHR41694:SF3">
    <property type="entry name" value="RNA-DIRECTED DNA POLYMERASE-RELATED"/>
    <property type="match status" value="1"/>
</dbReference>
<dbReference type="GO" id="GO:0004519">
    <property type="term" value="F:endonuclease activity"/>
    <property type="evidence" value="ECO:0007669"/>
    <property type="project" value="UniProtKB-KW"/>
</dbReference>
<dbReference type="EMBL" id="VWYL01028829">
    <property type="protein sequence ID" value="NXR41387.1"/>
    <property type="molecule type" value="Genomic_DNA"/>
</dbReference>
<dbReference type="PANTHER" id="PTHR41694">
    <property type="entry name" value="ENDOGENOUS RETROVIRUS GROUP K MEMBER POL PROTEIN"/>
    <property type="match status" value="1"/>
</dbReference>
<proteinExistence type="predicted"/>
<evidence type="ECO:0000256" key="6">
    <source>
        <dbReference type="ARBA" id="ARBA00022801"/>
    </source>
</evidence>
<feature type="domain" description="Integrase-type" evidence="9">
    <location>
        <begin position="35"/>
        <end position="76"/>
    </location>
</feature>
<dbReference type="InterPro" id="IPR003308">
    <property type="entry name" value="Integrase_Zn-bd_dom_N"/>
</dbReference>
<keyword evidence="3" id="KW-0540">Nuclease</keyword>
<dbReference type="OrthoDB" id="9339466at2759"/>
<dbReference type="AlphaFoldDB" id="A0A7L2L100"/>
<evidence type="ECO:0000256" key="5">
    <source>
        <dbReference type="ARBA" id="ARBA00022759"/>
    </source>
</evidence>
<dbReference type="PROSITE" id="PS50876">
    <property type="entry name" value="ZF_INTEGRASE"/>
    <property type="match status" value="1"/>
</dbReference>
<dbReference type="GO" id="GO:0003964">
    <property type="term" value="F:RNA-directed DNA polymerase activity"/>
    <property type="evidence" value="ECO:0007669"/>
    <property type="project" value="UniProtKB-KW"/>
</dbReference>
<keyword evidence="4" id="KW-0479">Metal-binding</keyword>
<evidence type="ECO:0000256" key="3">
    <source>
        <dbReference type="ARBA" id="ARBA00022722"/>
    </source>
</evidence>